<reference evidence="1 2" key="1">
    <citation type="journal article" date="1998" name="Science">
        <title>Genome sequence of the nematode C. elegans: a platform for investigating biology.</title>
        <authorList>
            <consortium name="The C. elegans sequencing consortium"/>
            <person name="Sulson J.E."/>
            <person name="Waterston R."/>
        </authorList>
    </citation>
    <scope>NUCLEOTIDE SEQUENCE [LARGE SCALE GENOMIC DNA]</scope>
    <source>
        <strain evidence="1 2">Bristol N2</strain>
    </source>
</reference>
<dbReference type="KEGG" id="cel:CELE_C26H9A.4"/>
<dbReference type="AGR" id="WB:WBGene00303042"/>
<proteinExistence type="predicted"/>
<dbReference type="EMBL" id="BX284604">
    <property type="protein sequence ID" value="SPC47643.1"/>
    <property type="molecule type" value="Genomic_DNA"/>
</dbReference>
<accession>A0A2K5ATW1</accession>
<keyword evidence="2" id="KW-1185">Reference proteome</keyword>
<name>A0A2K5ATW1_CAEEL</name>
<organism evidence="1 2">
    <name type="scientific">Caenorhabditis elegans</name>
    <dbReference type="NCBI Taxonomy" id="6239"/>
    <lineage>
        <taxon>Eukaryota</taxon>
        <taxon>Metazoa</taxon>
        <taxon>Ecdysozoa</taxon>
        <taxon>Nematoda</taxon>
        <taxon>Chromadorea</taxon>
        <taxon>Rhabditida</taxon>
        <taxon>Rhabditina</taxon>
        <taxon>Rhabditomorpha</taxon>
        <taxon>Rhabditoidea</taxon>
        <taxon>Rhabditidae</taxon>
        <taxon>Peloderinae</taxon>
        <taxon>Caenorhabditis</taxon>
    </lineage>
</organism>
<dbReference type="GeneID" id="36804984"/>
<dbReference type="CTD" id="36804984"/>
<dbReference type="InParanoid" id="A0A2K5ATW1"/>
<feature type="non-terminal residue" evidence="1">
    <location>
        <position position="1"/>
    </location>
</feature>
<gene>
    <name evidence="1 3" type="ORF">C26H9A.4</name>
    <name evidence="1" type="ORF">CELE_C26H9A.4</name>
</gene>
<dbReference type="WormBase" id="C26H9A.4">
    <property type="protein sequence ID" value="CE52588"/>
    <property type="gene ID" value="WBGene00303042"/>
</dbReference>
<sequence>VEHSIKVIIIN</sequence>
<evidence type="ECO:0000313" key="2">
    <source>
        <dbReference type="Proteomes" id="UP000001940"/>
    </source>
</evidence>
<dbReference type="RefSeq" id="NP_001348759.1">
    <property type="nucleotide sequence ID" value="NM_001361750.1"/>
</dbReference>
<dbReference type="Proteomes" id="UP000001940">
    <property type="component" value="Chromosome IV"/>
</dbReference>
<protein>
    <submittedName>
        <fullName evidence="1">Uncharacterized protein</fullName>
    </submittedName>
</protein>
<dbReference type="OrthoDB" id="10018316at2759"/>
<evidence type="ECO:0000313" key="1">
    <source>
        <dbReference type="EMBL" id="SPC47643.1"/>
    </source>
</evidence>
<evidence type="ECO:0000313" key="3">
    <source>
        <dbReference type="WormBase" id="C26H9A.4"/>
    </source>
</evidence>